<name>A0ABR1FXJ7_AURAN</name>
<dbReference type="EMBL" id="JBBJCI010000208">
    <property type="protein sequence ID" value="KAK7240898.1"/>
    <property type="molecule type" value="Genomic_DNA"/>
</dbReference>
<dbReference type="Proteomes" id="UP001363151">
    <property type="component" value="Unassembled WGS sequence"/>
</dbReference>
<gene>
    <name evidence="1" type="ORF">SO694_00055116</name>
</gene>
<sequence length="267" mass="29785">MRVLVAVLATAVLGEDYHDEVARVQTRRRRHQEAQDFCLDGGRRLLAAYERDHWSAGAAGDEEIGWPPLLLAGIEHCGAAAVAREATRGGGGAEGCHRETMEWIEMNVAAMYHNMAVSAFYALELEHENRHAGATDVPPLAAEREEIDEVAQYVASADAFFDVAATCDERNRDVIAANRERHEALRPRVANLTVEIRDELAAERTRLTTPEGHAEIQGECPWQIYAIAEAAEEKLYPDVRSHVPLRTLEDNLESLFPHHKHRKRGAT</sequence>
<evidence type="ECO:0000313" key="1">
    <source>
        <dbReference type="EMBL" id="KAK7240898.1"/>
    </source>
</evidence>
<organism evidence="1 2">
    <name type="scientific">Aureococcus anophagefferens</name>
    <name type="common">Harmful bloom alga</name>
    <dbReference type="NCBI Taxonomy" id="44056"/>
    <lineage>
        <taxon>Eukaryota</taxon>
        <taxon>Sar</taxon>
        <taxon>Stramenopiles</taxon>
        <taxon>Ochrophyta</taxon>
        <taxon>Pelagophyceae</taxon>
        <taxon>Pelagomonadales</taxon>
        <taxon>Pelagomonadaceae</taxon>
        <taxon>Aureococcus</taxon>
    </lineage>
</organism>
<keyword evidence="2" id="KW-1185">Reference proteome</keyword>
<comment type="caution">
    <text evidence="1">The sequence shown here is derived from an EMBL/GenBank/DDBJ whole genome shotgun (WGS) entry which is preliminary data.</text>
</comment>
<proteinExistence type="predicted"/>
<accession>A0ABR1FXJ7</accession>
<evidence type="ECO:0008006" key="3">
    <source>
        <dbReference type="Google" id="ProtNLM"/>
    </source>
</evidence>
<reference evidence="1 2" key="1">
    <citation type="submission" date="2024-03" db="EMBL/GenBank/DDBJ databases">
        <title>Aureococcus anophagefferens CCMP1851 and Kratosvirus quantuckense: Draft genome of a second virus-susceptible host strain in the model system.</title>
        <authorList>
            <person name="Chase E."/>
            <person name="Truchon A.R."/>
            <person name="Schepens W."/>
            <person name="Wilhelm S.W."/>
        </authorList>
    </citation>
    <scope>NUCLEOTIDE SEQUENCE [LARGE SCALE GENOMIC DNA]</scope>
    <source>
        <strain evidence="1 2">CCMP1851</strain>
    </source>
</reference>
<protein>
    <recommendedName>
        <fullName evidence="3">KIF-binding protein</fullName>
    </recommendedName>
</protein>
<evidence type="ECO:0000313" key="2">
    <source>
        <dbReference type="Proteomes" id="UP001363151"/>
    </source>
</evidence>